<dbReference type="InterPro" id="IPR002048">
    <property type="entry name" value="EF_hand_dom"/>
</dbReference>
<evidence type="ECO:0000256" key="13">
    <source>
        <dbReference type="ARBA" id="ARBA00023136"/>
    </source>
</evidence>
<dbReference type="GO" id="GO:0015031">
    <property type="term" value="P:protein transport"/>
    <property type="evidence" value="ECO:0007669"/>
    <property type="project" value="UniProtKB-KW"/>
</dbReference>
<sequence>MGNSNSVTLQPEEVERMQNETGFSASQIERLYSRFTTLDKFGNGALSREDLLRIPELAINPLGDRIVHAFFRDAEDESINFLQFLKTLAIFRPIRKGREPRYNSREQKLQFAFRMYDLDGDELISRDELLCVLHMMVGANISDEQLASIADRTIREVDQDNDDAISLAEFSEALKRTEVEGKMSIRYLN</sequence>
<evidence type="ECO:0000256" key="4">
    <source>
        <dbReference type="ARBA" id="ARBA00022448"/>
    </source>
</evidence>
<gene>
    <name evidence="18" type="primary">CHP1</name>
    <name evidence="18" type="ORF">FJT64_018783</name>
</gene>
<evidence type="ECO:0000256" key="5">
    <source>
        <dbReference type="ARBA" id="ARBA00022475"/>
    </source>
</evidence>
<organism evidence="18 19">
    <name type="scientific">Amphibalanus amphitrite</name>
    <name type="common">Striped barnacle</name>
    <name type="synonym">Balanus amphitrite</name>
    <dbReference type="NCBI Taxonomy" id="1232801"/>
    <lineage>
        <taxon>Eukaryota</taxon>
        <taxon>Metazoa</taxon>
        <taxon>Ecdysozoa</taxon>
        <taxon>Arthropoda</taxon>
        <taxon>Crustacea</taxon>
        <taxon>Multicrustacea</taxon>
        <taxon>Cirripedia</taxon>
        <taxon>Thoracica</taxon>
        <taxon>Thoracicalcarea</taxon>
        <taxon>Balanomorpha</taxon>
        <taxon>Balanoidea</taxon>
        <taxon>Balanidae</taxon>
        <taxon>Amphibalaninae</taxon>
        <taxon>Amphibalanus</taxon>
    </lineage>
</organism>
<evidence type="ECO:0000256" key="9">
    <source>
        <dbReference type="ARBA" id="ARBA00022723"/>
    </source>
</evidence>
<evidence type="ECO:0000256" key="7">
    <source>
        <dbReference type="ARBA" id="ARBA00022553"/>
    </source>
</evidence>
<dbReference type="GO" id="GO:0005737">
    <property type="term" value="C:cytoplasm"/>
    <property type="evidence" value="ECO:0007669"/>
    <property type="project" value="UniProtKB-SubCell"/>
</dbReference>
<keyword evidence="9" id="KW-0479">Metal-binding</keyword>
<dbReference type="Proteomes" id="UP000440578">
    <property type="component" value="Unassembled WGS sequence"/>
</dbReference>
<evidence type="ECO:0000256" key="12">
    <source>
        <dbReference type="ARBA" id="ARBA00022927"/>
    </source>
</evidence>
<comment type="caution">
    <text evidence="18">The sequence shown here is derived from an EMBL/GenBank/DDBJ whole genome shotgun (WGS) entry which is preliminary data.</text>
</comment>
<evidence type="ECO:0000256" key="8">
    <source>
        <dbReference type="ARBA" id="ARBA00022707"/>
    </source>
</evidence>
<keyword evidence="4" id="KW-0813">Transport</keyword>
<evidence type="ECO:0000256" key="6">
    <source>
        <dbReference type="ARBA" id="ARBA00022490"/>
    </source>
</evidence>
<feature type="domain" description="EF-hand" evidence="17">
    <location>
        <begin position="145"/>
        <end position="180"/>
    </location>
</feature>
<evidence type="ECO:0000313" key="18">
    <source>
        <dbReference type="EMBL" id="KAF0310157.1"/>
    </source>
</evidence>
<comment type="subcellular location">
    <subcellularLocation>
        <location evidence="2">Cell membrane</location>
    </subcellularLocation>
    <subcellularLocation>
        <location evidence="3">Cytoplasm</location>
    </subcellularLocation>
    <subcellularLocation>
        <location evidence="1">Nucleus</location>
    </subcellularLocation>
</comment>
<dbReference type="GO" id="GO:0005886">
    <property type="term" value="C:plasma membrane"/>
    <property type="evidence" value="ECO:0007669"/>
    <property type="project" value="UniProtKB-SubCell"/>
</dbReference>
<dbReference type="PROSITE" id="PS50222">
    <property type="entry name" value="EF_HAND_2"/>
    <property type="match status" value="2"/>
</dbReference>
<dbReference type="Pfam" id="PF13499">
    <property type="entry name" value="EF-hand_7"/>
    <property type="match status" value="1"/>
</dbReference>
<evidence type="ECO:0000313" key="19">
    <source>
        <dbReference type="Proteomes" id="UP000440578"/>
    </source>
</evidence>
<keyword evidence="11" id="KW-0106">Calcium</keyword>
<dbReference type="GO" id="GO:0005634">
    <property type="term" value="C:nucleus"/>
    <property type="evidence" value="ECO:0007669"/>
    <property type="project" value="UniProtKB-SubCell"/>
</dbReference>
<keyword evidence="6" id="KW-0963">Cytoplasm</keyword>
<comment type="similarity">
    <text evidence="16">Belongs to the calcineurin regulatory subunit family. CHP subfamily.</text>
</comment>
<evidence type="ECO:0000256" key="2">
    <source>
        <dbReference type="ARBA" id="ARBA00004236"/>
    </source>
</evidence>
<dbReference type="SMART" id="SM00054">
    <property type="entry name" value="EFh"/>
    <property type="match status" value="2"/>
</dbReference>
<dbReference type="GO" id="GO:0005509">
    <property type="term" value="F:calcium ion binding"/>
    <property type="evidence" value="ECO:0007669"/>
    <property type="project" value="InterPro"/>
</dbReference>
<dbReference type="InterPro" id="IPR051875">
    <property type="entry name" value="Calcineurin_B_homologous"/>
</dbReference>
<dbReference type="InterPro" id="IPR011992">
    <property type="entry name" value="EF-hand-dom_pair"/>
</dbReference>
<evidence type="ECO:0000256" key="1">
    <source>
        <dbReference type="ARBA" id="ARBA00004123"/>
    </source>
</evidence>
<evidence type="ECO:0000256" key="16">
    <source>
        <dbReference type="ARBA" id="ARBA00038164"/>
    </source>
</evidence>
<keyword evidence="7" id="KW-0597">Phosphoprotein</keyword>
<evidence type="ECO:0000256" key="14">
    <source>
        <dbReference type="ARBA" id="ARBA00023242"/>
    </source>
</evidence>
<dbReference type="PROSITE" id="PS00018">
    <property type="entry name" value="EF_HAND_1"/>
    <property type="match status" value="1"/>
</dbReference>
<name>A0A6A4WSH7_AMPAM</name>
<keyword evidence="13" id="KW-0472">Membrane</keyword>
<keyword evidence="12" id="KW-0653">Protein transport</keyword>
<reference evidence="18 19" key="1">
    <citation type="submission" date="2019-07" db="EMBL/GenBank/DDBJ databases">
        <title>Draft genome assembly of a fouling barnacle, Amphibalanus amphitrite (Darwin, 1854): The first reference genome for Thecostraca.</title>
        <authorList>
            <person name="Kim W."/>
        </authorList>
    </citation>
    <scope>NUCLEOTIDE SEQUENCE [LARGE SCALE GENOMIC DNA]</scope>
    <source>
        <strain evidence="18">SNU_AA5</strain>
        <tissue evidence="18">Soma without cirri and trophi</tissue>
    </source>
</reference>
<dbReference type="Gene3D" id="1.10.238.10">
    <property type="entry name" value="EF-hand"/>
    <property type="match status" value="1"/>
</dbReference>
<keyword evidence="10" id="KW-0677">Repeat</keyword>
<dbReference type="AlphaFoldDB" id="A0A6A4WSH7"/>
<keyword evidence="14" id="KW-0539">Nucleus</keyword>
<proteinExistence type="inferred from homology"/>
<dbReference type="SUPFAM" id="SSF47473">
    <property type="entry name" value="EF-hand"/>
    <property type="match status" value="1"/>
</dbReference>
<keyword evidence="15" id="KW-0449">Lipoprotein</keyword>
<evidence type="ECO:0000259" key="17">
    <source>
        <dbReference type="PROSITE" id="PS50222"/>
    </source>
</evidence>
<feature type="domain" description="EF-hand" evidence="17">
    <location>
        <begin position="104"/>
        <end position="139"/>
    </location>
</feature>
<dbReference type="CDD" id="cd00051">
    <property type="entry name" value="EFh"/>
    <property type="match status" value="1"/>
</dbReference>
<dbReference type="InterPro" id="IPR018247">
    <property type="entry name" value="EF_Hand_1_Ca_BS"/>
</dbReference>
<dbReference type="OrthoDB" id="191686at2759"/>
<evidence type="ECO:0000256" key="11">
    <source>
        <dbReference type="ARBA" id="ARBA00022837"/>
    </source>
</evidence>
<accession>A0A6A4WSH7</accession>
<protein>
    <submittedName>
        <fullName evidence="18">Calcineurin B ous protein 1</fullName>
    </submittedName>
</protein>
<evidence type="ECO:0000256" key="10">
    <source>
        <dbReference type="ARBA" id="ARBA00022737"/>
    </source>
</evidence>
<keyword evidence="19" id="KW-1185">Reference proteome</keyword>
<keyword evidence="8" id="KW-0519">Myristate</keyword>
<keyword evidence="5" id="KW-1003">Cell membrane</keyword>
<evidence type="ECO:0000256" key="3">
    <source>
        <dbReference type="ARBA" id="ARBA00004496"/>
    </source>
</evidence>
<dbReference type="PANTHER" id="PTHR46002">
    <property type="entry name" value="EG:114D9.1 PROTEIN-RELATED"/>
    <property type="match status" value="1"/>
</dbReference>
<evidence type="ECO:0000256" key="15">
    <source>
        <dbReference type="ARBA" id="ARBA00023288"/>
    </source>
</evidence>
<dbReference type="EMBL" id="VIIS01000340">
    <property type="protein sequence ID" value="KAF0310157.1"/>
    <property type="molecule type" value="Genomic_DNA"/>
</dbReference>